<dbReference type="InterPro" id="IPR051327">
    <property type="entry name" value="MATE_MepA_subfamily"/>
</dbReference>
<dbReference type="EMBL" id="CACRTF010000017">
    <property type="protein sequence ID" value="VYT47803.1"/>
    <property type="molecule type" value="Genomic_DNA"/>
</dbReference>
<dbReference type="GO" id="GO:0005886">
    <property type="term" value="C:plasma membrane"/>
    <property type="evidence" value="ECO:0007669"/>
    <property type="project" value="UniProtKB-SubCell"/>
</dbReference>
<keyword evidence="4" id="KW-0812">Transmembrane</keyword>
<dbReference type="InterPro" id="IPR048279">
    <property type="entry name" value="MdtK-like"/>
</dbReference>
<reference evidence="7" key="1">
    <citation type="submission" date="2019-11" db="EMBL/GenBank/DDBJ databases">
        <authorList>
            <person name="Feng L."/>
        </authorList>
    </citation>
    <scope>NUCLEOTIDE SEQUENCE</scope>
    <source>
        <strain evidence="7">CbolteaeLFYP116</strain>
    </source>
</reference>
<keyword evidence="6" id="KW-0472">Membrane</keyword>
<comment type="subcellular location">
    <subcellularLocation>
        <location evidence="1">Cell membrane</location>
        <topology evidence="1">Multi-pass membrane protein</topology>
    </subcellularLocation>
</comment>
<dbReference type="PANTHER" id="PTHR43823:SF3">
    <property type="entry name" value="MULTIDRUG EXPORT PROTEIN MEPA"/>
    <property type="match status" value="1"/>
</dbReference>
<dbReference type="GO" id="GO:0015297">
    <property type="term" value="F:antiporter activity"/>
    <property type="evidence" value="ECO:0007669"/>
    <property type="project" value="InterPro"/>
</dbReference>
<evidence type="ECO:0000256" key="5">
    <source>
        <dbReference type="ARBA" id="ARBA00022989"/>
    </source>
</evidence>
<organism evidence="7">
    <name type="scientific">Enterocloster bolteae</name>
    <dbReference type="NCBI Taxonomy" id="208479"/>
    <lineage>
        <taxon>Bacteria</taxon>
        <taxon>Bacillati</taxon>
        <taxon>Bacillota</taxon>
        <taxon>Clostridia</taxon>
        <taxon>Lachnospirales</taxon>
        <taxon>Lachnospiraceae</taxon>
        <taxon>Enterocloster</taxon>
    </lineage>
</organism>
<dbReference type="RefSeq" id="WP_002576036.1">
    <property type="nucleotide sequence ID" value="NZ_BAABZS010000001.1"/>
</dbReference>
<dbReference type="Pfam" id="PF01554">
    <property type="entry name" value="MatE"/>
    <property type="match status" value="2"/>
</dbReference>
<dbReference type="PIRSF" id="PIRSF006603">
    <property type="entry name" value="DinF"/>
    <property type="match status" value="1"/>
</dbReference>
<evidence type="ECO:0000256" key="6">
    <source>
        <dbReference type="ARBA" id="ARBA00023136"/>
    </source>
</evidence>
<evidence type="ECO:0000256" key="3">
    <source>
        <dbReference type="ARBA" id="ARBA00022475"/>
    </source>
</evidence>
<keyword evidence="5" id="KW-1133">Transmembrane helix</keyword>
<dbReference type="GeneID" id="23114000"/>
<evidence type="ECO:0000256" key="1">
    <source>
        <dbReference type="ARBA" id="ARBA00004651"/>
    </source>
</evidence>
<proteinExistence type="predicted"/>
<dbReference type="GO" id="GO:0042910">
    <property type="term" value="F:xenobiotic transmembrane transporter activity"/>
    <property type="evidence" value="ECO:0007669"/>
    <property type="project" value="InterPro"/>
</dbReference>
<keyword evidence="2" id="KW-0813">Transport</keyword>
<accession>A0A6M5G395</accession>
<evidence type="ECO:0000256" key="2">
    <source>
        <dbReference type="ARBA" id="ARBA00022448"/>
    </source>
</evidence>
<protein>
    <submittedName>
        <fullName evidence="7">Multidrug export protein MepA</fullName>
    </submittedName>
</protein>
<evidence type="ECO:0000313" key="7">
    <source>
        <dbReference type="EMBL" id="VYT47803.1"/>
    </source>
</evidence>
<dbReference type="PANTHER" id="PTHR43823">
    <property type="entry name" value="SPORULATION PROTEIN YKVU"/>
    <property type="match status" value="1"/>
</dbReference>
<gene>
    <name evidence="7" type="primary">mepA_19</name>
    <name evidence="7" type="ORF">CBLFYP116_04248</name>
</gene>
<keyword evidence="3" id="KW-1003">Cell membrane</keyword>
<name>A0A6M5G395_9FIRM</name>
<sequence length="471" mass="51740">MGERQEQQEGRELGTKPILPLFTKYSFLTFVGMIAQCIMVLCEGIIIGNGLGTEGLACVELIMPMEYLMLALGGFFAIGISTIAGIRLGNGDPEGARRAYGQGTLFTLLAMVILSAIIFIFAGPVADLMGTPAEYKDMMIIFLRIFMVGYPFCVIGHIVVYMARVDEKPAIATWAMTSSAVIALAWLYVSTYILKLGIPGGAVYYSISIGIWGLFILYFIFSKNTLLKIRKEDLHFDKNLIMEIMKIGFPFLLVQASSTVFGIVINNFLGAYGTPMDLAAYAVINGYVIYILMMITQAVTGGMQPIASFNLGEKMYGRIRQLIKVSMIGNVLVVGVFTLAFYMGAHVVCDVFCGDAALVEVAVPALRMAIICSALGLCANVMSCYFQYVERVVPSTFLGICRYILFCIPIMLVLTRTFGVNGVWYSLPVADILAFAAAAVMAVYEMKRLRNMEGKKNDEKSGLYFKEQPDL</sequence>
<dbReference type="AlphaFoldDB" id="A0A6M5G395"/>
<evidence type="ECO:0000256" key="4">
    <source>
        <dbReference type="ARBA" id="ARBA00022692"/>
    </source>
</evidence>
<dbReference type="InterPro" id="IPR002528">
    <property type="entry name" value="MATE_fam"/>
</dbReference>